<dbReference type="SMART" id="SM00829">
    <property type="entry name" value="PKS_ER"/>
    <property type="match status" value="1"/>
</dbReference>
<dbReference type="InterPro" id="IPR011032">
    <property type="entry name" value="GroES-like_sf"/>
</dbReference>
<dbReference type="Gene3D" id="3.40.50.720">
    <property type="entry name" value="NAD(P)-binding Rossmann-like Domain"/>
    <property type="match status" value="1"/>
</dbReference>
<dbReference type="InterPro" id="IPR036291">
    <property type="entry name" value="NAD(P)-bd_dom_sf"/>
</dbReference>
<name>A0A086N8H1_9ACTN</name>
<dbReference type="SUPFAM" id="SSF51735">
    <property type="entry name" value="NAD(P)-binding Rossmann-fold domains"/>
    <property type="match status" value="1"/>
</dbReference>
<evidence type="ECO:0000256" key="2">
    <source>
        <dbReference type="ARBA" id="ARBA00023002"/>
    </source>
</evidence>
<dbReference type="Gene3D" id="3.90.180.10">
    <property type="entry name" value="Medium-chain alcohol dehydrogenases, catalytic domain"/>
    <property type="match status" value="1"/>
</dbReference>
<evidence type="ECO:0000259" key="3">
    <source>
        <dbReference type="SMART" id="SM00829"/>
    </source>
</evidence>
<dbReference type="EMBL" id="JNFQ01000001">
    <property type="protein sequence ID" value="KFG77439.1"/>
    <property type="molecule type" value="Genomic_DNA"/>
</dbReference>
<accession>A0A086N8H1</accession>
<protein>
    <submittedName>
        <fullName evidence="4">Alcohol dehydrogenase</fullName>
    </submittedName>
</protein>
<keyword evidence="5" id="KW-1185">Reference proteome</keyword>
<organism evidence="4 5">
    <name type="scientific">Streptomyces mutabilis</name>
    <dbReference type="NCBI Taxonomy" id="67332"/>
    <lineage>
        <taxon>Bacteria</taxon>
        <taxon>Bacillati</taxon>
        <taxon>Actinomycetota</taxon>
        <taxon>Actinomycetes</taxon>
        <taxon>Kitasatosporales</taxon>
        <taxon>Streptomycetaceae</taxon>
        <taxon>Streptomyces</taxon>
    </lineage>
</organism>
<dbReference type="CDD" id="cd05289">
    <property type="entry name" value="MDR_like_2"/>
    <property type="match status" value="1"/>
</dbReference>
<dbReference type="RefSeq" id="WP_043376719.1">
    <property type="nucleotide sequence ID" value="NZ_KN039946.1"/>
</dbReference>
<keyword evidence="2" id="KW-0560">Oxidoreductase</keyword>
<dbReference type="GO" id="GO:0070402">
    <property type="term" value="F:NADPH binding"/>
    <property type="evidence" value="ECO:0007669"/>
    <property type="project" value="TreeGrafter"/>
</dbReference>
<comment type="caution">
    <text evidence="4">The sequence shown here is derived from an EMBL/GenBank/DDBJ whole genome shotgun (WGS) entry which is preliminary data.</text>
</comment>
<dbReference type="GO" id="GO:0016651">
    <property type="term" value="F:oxidoreductase activity, acting on NAD(P)H"/>
    <property type="evidence" value="ECO:0007669"/>
    <property type="project" value="TreeGrafter"/>
</dbReference>
<evidence type="ECO:0000313" key="4">
    <source>
        <dbReference type="EMBL" id="KFG77439.1"/>
    </source>
</evidence>
<dbReference type="Pfam" id="PF13602">
    <property type="entry name" value="ADH_zinc_N_2"/>
    <property type="match status" value="1"/>
</dbReference>
<dbReference type="InterPro" id="IPR020843">
    <property type="entry name" value="ER"/>
</dbReference>
<sequence length="303" mass="31643">MKAAAFHAFGGPEVLELMEVAAPEAGPGEVRVRVKAAGSQPTDCAVRSGWNPPGFTITFPHITGGDFAGVVDQVGEGVTDFSVGDEVLGYRTQLTYAEYVVAPADQIVTKPAALSWEVAGGLSASGQTAHTAIEVLRVGEGETVLINGAAGGVGTIAVQIAVLRGAKVVATAREENHAYLRELGAIPVTYGEGLIDRVREAAPEGVHAALDTASAEGLRVAAELVKDRDRVGTIFAFDAYQDLGVRWIGSQRSAERLADLAALVTDGKVKVHVRRTFPLAHAADAHRELETGHGRGKIVLLVG</sequence>
<evidence type="ECO:0000313" key="5">
    <source>
        <dbReference type="Proteomes" id="UP000029095"/>
    </source>
</evidence>
<dbReference type="Proteomes" id="UP000029095">
    <property type="component" value="Unassembled WGS sequence"/>
</dbReference>
<keyword evidence="1" id="KW-0521">NADP</keyword>
<gene>
    <name evidence="4" type="ORF">FM21_15870</name>
</gene>
<dbReference type="Pfam" id="PF08240">
    <property type="entry name" value="ADH_N"/>
    <property type="match status" value="1"/>
</dbReference>
<evidence type="ECO:0000256" key="1">
    <source>
        <dbReference type="ARBA" id="ARBA00022857"/>
    </source>
</evidence>
<reference evidence="4 5" key="1">
    <citation type="submission" date="2014-05" db="EMBL/GenBank/DDBJ databases">
        <title>Complete genome sequence of the Streptomyces mutabilis TRM45540.</title>
        <authorList>
            <person name="Luo X."/>
            <person name="Zhang L."/>
        </authorList>
    </citation>
    <scope>NUCLEOTIDE SEQUENCE [LARGE SCALE GENOMIC DNA]</scope>
    <source>
        <strain evidence="4 5">TRM45540</strain>
    </source>
</reference>
<dbReference type="SUPFAM" id="SSF50129">
    <property type="entry name" value="GroES-like"/>
    <property type="match status" value="1"/>
</dbReference>
<feature type="domain" description="Enoyl reductase (ER)" evidence="3">
    <location>
        <begin position="10"/>
        <end position="300"/>
    </location>
</feature>
<dbReference type="InterPro" id="IPR013154">
    <property type="entry name" value="ADH-like_N"/>
</dbReference>
<dbReference type="PANTHER" id="PTHR48106">
    <property type="entry name" value="QUINONE OXIDOREDUCTASE PIG3-RELATED"/>
    <property type="match status" value="1"/>
</dbReference>
<dbReference type="HOGENOM" id="CLU_026673_3_3_11"/>
<dbReference type="STRING" id="1915400.FM21_15870"/>
<proteinExistence type="predicted"/>
<dbReference type="AlphaFoldDB" id="A0A086N8H1"/>